<reference evidence="2" key="2">
    <citation type="journal article" date="2023" name="Int. J. Syst. Evol. Microbiol.">
        <title>Streptomyces marispadix sp. nov., isolated from marine beach sediment of the Northern Coast of Portugal.</title>
        <authorList>
            <person name="dos Santos J.D.N."/>
            <person name="Vitorino I.R."/>
            <person name="Kallscheuer N."/>
            <person name="Srivastava A."/>
            <person name="Krautwurst S."/>
            <person name="Marz M."/>
            <person name="Jogler C."/>
            <person name="Lobo Da Cunha A."/>
            <person name="Catita J."/>
            <person name="Goncalves H."/>
            <person name="Gonzalez I."/>
            <person name="Reyes F."/>
            <person name="Lage O.M."/>
        </authorList>
    </citation>
    <scope>NUCLEOTIDE SEQUENCE</scope>
    <source>
        <strain evidence="2">M600PL45_2</strain>
    </source>
</reference>
<evidence type="ECO:0000256" key="1">
    <source>
        <dbReference type="SAM" id="Phobius"/>
    </source>
</evidence>
<dbReference type="RefSeq" id="WP_241061933.1">
    <property type="nucleotide sequence ID" value="NZ_JAKWJU010000002.1"/>
</dbReference>
<accession>A0ABS9T3I0</accession>
<feature type="transmembrane region" description="Helical" evidence="1">
    <location>
        <begin position="137"/>
        <end position="154"/>
    </location>
</feature>
<organism evidence="2 3">
    <name type="scientific">Streptomyces marispadix</name>
    <dbReference type="NCBI Taxonomy" id="2922868"/>
    <lineage>
        <taxon>Bacteria</taxon>
        <taxon>Bacillati</taxon>
        <taxon>Actinomycetota</taxon>
        <taxon>Actinomycetes</taxon>
        <taxon>Kitasatosporales</taxon>
        <taxon>Streptomycetaceae</taxon>
        <taxon>Streptomyces</taxon>
    </lineage>
</organism>
<dbReference type="EMBL" id="JAKWJU010000002">
    <property type="protein sequence ID" value="MCH6163081.1"/>
    <property type="molecule type" value="Genomic_DNA"/>
</dbReference>
<proteinExistence type="predicted"/>
<evidence type="ECO:0008006" key="4">
    <source>
        <dbReference type="Google" id="ProtNLM"/>
    </source>
</evidence>
<sequence length="164" mass="16947">MIRNALTGAVAGAAGTTALNAATYTDMVLTGRGGSSAPKEIVDRLSDRTEVAVPGTGEPRDNRASALGALLGMATGVGVGALYGLARASGRRPAVPLAGVLAGVTAMAGSDVPMAALRISDPREWRPSDWLRDLVPHLTYGVVTAAVYELAAGRDERGPRRRRR</sequence>
<protein>
    <recommendedName>
        <fullName evidence="4">DUF1440 domain-containing protein</fullName>
    </recommendedName>
</protein>
<feature type="transmembrane region" description="Helical" evidence="1">
    <location>
        <begin position="64"/>
        <end position="85"/>
    </location>
</feature>
<name>A0ABS9T3I0_9ACTN</name>
<feature type="transmembrane region" description="Helical" evidence="1">
    <location>
        <begin position="97"/>
        <end position="117"/>
    </location>
</feature>
<keyword evidence="1" id="KW-0812">Transmembrane</keyword>
<keyword evidence="3" id="KW-1185">Reference proteome</keyword>
<keyword evidence="1" id="KW-1133">Transmembrane helix</keyword>
<gene>
    <name evidence="2" type="ORF">MMA15_22625</name>
</gene>
<reference evidence="2" key="1">
    <citation type="submission" date="2022-03" db="EMBL/GenBank/DDBJ databases">
        <authorList>
            <person name="Santos J.D.N."/>
            <person name="Kallscheuer N."/>
            <person name="Jogler C."/>
            <person name="Lage O.M."/>
        </authorList>
    </citation>
    <scope>NUCLEOTIDE SEQUENCE</scope>
    <source>
        <strain evidence="2">M600PL45_2</strain>
    </source>
</reference>
<evidence type="ECO:0000313" key="3">
    <source>
        <dbReference type="Proteomes" id="UP001166784"/>
    </source>
</evidence>
<comment type="caution">
    <text evidence="2">The sequence shown here is derived from an EMBL/GenBank/DDBJ whole genome shotgun (WGS) entry which is preliminary data.</text>
</comment>
<dbReference type="Proteomes" id="UP001166784">
    <property type="component" value="Unassembled WGS sequence"/>
</dbReference>
<keyword evidence="1" id="KW-0472">Membrane</keyword>
<evidence type="ECO:0000313" key="2">
    <source>
        <dbReference type="EMBL" id="MCH6163081.1"/>
    </source>
</evidence>